<feature type="compositionally biased region" description="Low complexity" evidence="1">
    <location>
        <begin position="16"/>
        <end position="27"/>
    </location>
</feature>
<dbReference type="CDD" id="cd13299">
    <property type="entry name" value="PH2_PH_fungal"/>
    <property type="match status" value="1"/>
</dbReference>
<dbReference type="SMART" id="SM00233">
    <property type="entry name" value="PH"/>
    <property type="match status" value="2"/>
</dbReference>
<protein>
    <recommendedName>
        <fullName evidence="2">PH domain-containing protein</fullName>
    </recommendedName>
</protein>
<sequence length="428" mass="47563">MADGGVLPQHAPAVKPPASTATIPTSTQNPKRLTVDTFSPVTQFGSYEYDRIIRQGPVLKRTRRTKSWKPVYIVLRANQLSIYKNEKESKLRHAINLSELTAVARQKDPKRQNKHVFGLFSPSRNFHLEAATEKEAQEWVEAIRLQARMDEKEEEMYLASPSGANASYRGFERSIDANLSPSANDVVSGYSSSDAEALNTTQVLPRTRDRASMNMTNNRKSSAIEYSGPEHGSCSDFSDWGGGPAARMSALSLSHSEIRPSTGNAQQISPVYGQAPGRPSMGVRNPSQVSGINLGSEEGVKKQAVPDDPERVIYHGWIYLLKSKSGVRQWKKVWMVLRPKQLTVYKNEEEYTALIVLPFPSIIDAVEIDDISKTKTACMQILTEERNYRFCAVDEDSLARLLGALKSLLAKRKAKAVLQQQQQPVAAT</sequence>
<dbReference type="Pfam" id="PF00169">
    <property type="entry name" value="PH"/>
    <property type="match status" value="2"/>
</dbReference>
<dbReference type="STRING" id="357750.A0A2S6CG29"/>
<name>A0A2S6CG29_9PEZI</name>
<dbReference type="InterPro" id="IPR051707">
    <property type="entry name" value="PI-Interact_SigTrans_Reg"/>
</dbReference>
<dbReference type="CDD" id="cd13298">
    <property type="entry name" value="PH1_PH_fungal"/>
    <property type="match status" value="1"/>
</dbReference>
<feature type="domain" description="PH" evidence="2">
    <location>
        <begin position="51"/>
        <end position="148"/>
    </location>
</feature>
<keyword evidence="4" id="KW-1185">Reference proteome</keyword>
<accession>A0A2S6CG29</accession>
<proteinExistence type="predicted"/>
<dbReference type="InterPro" id="IPR001849">
    <property type="entry name" value="PH_domain"/>
</dbReference>
<gene>
    <name evidence="3" type="ORF">CBER1_03986</name>
</gene>
<dbReference type="EMBL" id="PNEN01000450">
    <property type="protein sequence ID" value="PPJ58661.1"/>
    <property type="molecule type" value="Genomic_DNA"/>
</dbReference>
<comment type="caution">
    <text evidence="3">The sequence shown here is derived from an EMBL/GenBank/DDBJ whole genome shotgun (WGS) entry which is preliminary data.</text>
</comment>
<evidence type="ECO:0000259" key="2">
    <source>
        <dbReference type="PROSITE" id="PS50003"/>
    </source>
</evidence>
<dbReference type="AlphaFoldDB" id="A0A2S6CG29"/>
<feature type="domain" description="PH" evidence="2">
    <location>
        <begin position="311"/>
        <end position="410"/>
    </location>
</feature>
<feature type="region of interest" description="Disordered" evidence="1">
    <location>
        <begin position="1"/>
        <end position="33"/>
    </location>
</feature>
<evidence type="ECO:0000313" key="4">
    <source>
        <dbReference type="Proteomes" id="UP000237631"/>
    </source>
</evidence>
<dbReference type="PANTHER" id="PTHR14336">
    <property type="entry name" value="TANDEM PH DOMAIN CONTAINING PROTEIN"/>
    <property type="match status" value="1"/>
</dbReference>
<feature type="compositionally biased region" description="Polar residues" evidence="1">
    <location>
        <begin position="259"/>
        <end position="269"/>
    </location>
</feature>
<evidence type="ECO:0000313" key="3">
    <source>
        <dbReference type="EMBL" id="PPJ58661.1"/>
    </source>
</evidence>
<evidence type="ECO:0000256" key="1">
    <source>
        <dbReference type="SAM" id="MobiDB-lite"/>
    </source>
</evidence>
<dbReference type="InterPro" id="IPR011993">
    <property type="entry name" value="PH-like_dom_sf"/>
</dbReference>
<dbReference type="PROSITE" id="PS50003">
    <property type="entry name" value="PH_DOMAIN"/>
    <property type="match status" value="2"/>
</dbReference>
<reference evidence="4" key="1">
    <citation type="journal article" date="2017" name="bioRxiv">
        <title>Conservation of a gene cluster reveals novel cercosporin biosynthetic mechanisms and extends production to the genus Colletotrichum.</title>
        <authorList>
            <person name="de Jonge R."/>
            <person name="Ebert M.K."/>
            <person name="Huitt-Roehl C.R."/>
            <person name="Pal P."/>
            <person name="Suttle J.C."/>
            <person name="Spanner R.E."/>
            <person name="Neubauer J.D."/>
            <person name="Jurick W.M.II."/>
            <person name="Stott K.A."/>
            <person name="Secor G.A."/>
            <person name="Thomma B.P.H.J."/>
            <person name="Van de Peer Y."/>
            <person name="Townsend C.A."/>
            <person name="Bolton M.D."/>
        </authorList>
    </citation>
    <scope>NUCLEOTIDE SEQUENCE [LARGE SCALE GENOMIC DNA]</scope>
    <source>
        <strain evidence="4">CBS538.71</strain>
    </source>
</reference>
<dbReference type="Gene3D" id="2.30.29.30">
    <property type="entry name" value="Pleckstrin-homology domain (PH domain)/Phosphotyrosine-binding domain (PTB)"/>
    <property type="match status" value="2"/>
</dbReference>
<dbReference type="SUPFAM" id="SSF50729">
    <property type="entry name" value="PH domain-like"/>
    <property type="match status" value="2"/>
</dbReference>
<dbReference type="Proteomes" id="UP000237631">
    <property type="component" value="Unassembled WGS sequence"/>
</dbReference>
<dbReference type="OrthoDB" id="2157866at2759"/>
<organism evidence="3 4">
    <name type="scientific">Cercospora berteroae</name>
    <dbReference type="NCBI Taxonomy" id="357750"/>
    <lineage>
        <taxon>Eukaryota</taxon>
        <taxon>Fungi</taxon>
        <taxon>Dikarya</taxon>
        <taxon>Ascomycota</taxon>
        <taxon>Pezizomycotina</taxon>
        <taxon>Dothideomycetes</taxon>
        <taxon>Dothideomycetidae</taxon>
        <taxon>Mycosphaerellales</taxon>
        <taxon>Mycosphaerellaceae</taxon>
        <taxon>Cercospora</taxon>
    </lineage>
</organism>
<feature type="region of interest" description="Disordered" evidence="1">
    <location>
        <begin position="259"/>
        <end position="281"/>
    </location>
</feature>